<feature type="domain" description="Porin" evidence="12">
    <location>
        <begin position="9"/>
        <end position="359"/>
    </location>
</feature>
<evidence type="ECO:0000256" key="3">
    <source>
        <dbReference type="ARBA" id="ARBA00022448"/>
    </source>
</evidence>
<evidence type="ECO:0000256" key="7">
    <source>
        <dbReference type="ARBA" id="ARBA00023065"/>
    </source>
</evidence>
<evidence type="ECO:0000313" key="14">
    <source>
        <dbReference type="Proteomes" id="UP001297600"/>
    </source>
</evidence>
<evidence type="ECO:0000256" key="10">
    <source>
        <dbReference type="ARBA" id="ARBA00023237"/>
    </source>
</evidence>
<evidence type="ECO:0000259" key="12">
    <source>
        <dbReference type="Pfam" id="PF13609"/>
    </source>
</evidence>
<dbReference type="CDD" id="cd00342">
    <property type="entry name" value="gram_neg_porins"/>
    <property type="match status" value="1"/>
</dbReference>
<dbReference type="InterPro" id="IPR023614">
    <property type="entry name" value="Porin_dom_sf"/>
</dbReference>
<dbReference type="Proteomes" id="UP001297600">
    <property type="component" value="Unassembled WGS sequence"/>
</dbReference>
<evidence type="ECO:0000256" key="9">
    <source>
        <dbReference type="ARBA" id="ARBA00023136"/>
    </source>
</evidence>
<dbReference type="RefSeq" id="WP_237977636.1">
    <property type="nucleotide sequence ID" value="NZ_JAKNCT010000001.1"/>
</dbReference>
<comment type="subcellular location">
    <subcellularLocation>
        <location evidence="1">Cell outer membrane</location>
        <topology evidence="1">Multi-pass membrane protein</topology>
    </subcellularLocation>
</comment>
<sequence>MKLAKLFLAAAAAAAASAPAAAASVTVYGVIDLGVGVAHTSGSNADGSRVDSSTATSLNSGMRNSSRIGFKGTEEIGDYKVGFILENQFKADDGTLQTSGTLWEREASLSVAGPFGKVSAGHLGLLKGVVGSTSLMNSYRVNPFGSNLSKFAGGYKAYTTGTAWYADNAIVYSTPKMGGLDLHFQYSNAYSGQEGATYNNKARYFAAAARYMSGLLFLQAIADTTNLGSEAGGASIAQTDRVSRDPMSLNVSAAYDFGVVKPYLIAEVFKDSTLNSVGGWIAAKSGKGYDGAGGTFVLQFPAFGGKAKIGGGFMKAELSESTPNLKKSDIRRWGVSAGFDYVLTKRTHLYTNAGYVDQKEEVSNGTNRRHGAEFVVGTVHYF</sequence>
<proteinExistence type="predicted"/>
<dbReference type="PANTHER" id="PTHR34501:SF9">
    <property type="entry name" value="MAJOR OUTER MEMBRANE PROTEIN P.IA"/>
    <property type="match status" value="1"/>
</dbReference>
<keyword evidence="14" id="KW-1185">Reference proteome</keyword>
<gene>
    <name evidence="13" type="ORF">MAF45_00725</name>
</gene>
<dbReference type="InterPro" id="IPR050298">
    <property type="entry name" value="Gram-neg_bact_OMP"/>
</dbReference>
<evidence type="ECO:0000256" key="8">
    <source>
        <dbReference type="ARBA" id="ARBA00023114"/>
    </source>
</evidence>
<dbReference type="InterPro" id="IPR033900">
    <property type="entry name" value="Gram_neg_porin_domain"/>
</dbReference>
<evidence type="ECO:0000256" key="6">
    <source>
        <dbReference type="ARBA" id="ARBA00022729"/>
    </source>
</evidence>
<evidence type="ECO:0000313" key="13">
    <source>
        <dbReference type="EMBL" id="MCG5029980.1"/>
    </source>
</evidence>
<comment type="subunit">
    <text evidence="2">Homotrimer.</text>
</comment>
<evidence type="ECO:0000256" key="4">
    <source>
        <dbReference type="ARBA" id="ARBA00022452"/>
    </source>
</evidence>
<reference evidence="13 14" key="1">
    <citation type="submission" date="2022-02" db="EMBL/GenBank/DDBJ databases">
        <title>Mesosutterella porci, a novel member of the family Sutterellaceae from pig feces.</title>
        <authorList>
            <person name="Wylensek D."/>
            <person name="Clavel T."/>
        </authorList>
    </citation>
    <scope>NUCLEOTIDE SEQUENCE [LARGE SCALE GENOMIC DNA]</scope>
    <source>
        <strain evidence="14">oilRF-744-wt-GAM-9</strain>
    </source>
</reference>
<comment type="caution">
    <text evidence="13">The sequence shown here is derived from an EMBL/GenBank/DDBJ whole genome shotgun (WGS) entry which is preliminary data.</text>
</comment>
<feature type="signal peptide" evidence="11">
    <location>
        <begin position="1"/>
        <end position="22"/>
    </location>
</feature>
<keyword evidence="7" id="KW-0406">Ion transport</keyword>
<evidence type="ECO:0000256" key="1">
    <source>
        <dbReference type="ARBA" id="ARBA00004571"/>
    </source>
</evidence>
<keyword evidence="4" id="KW-1134">Transmembrane beta strand</keyword>
<protein>
    <submittedName>
        <fullName evidence="13">Porin</fullName>
    </submittedName>
</protein>
<dbReference type="SUPFAM" id="SSF56935">
    <property type="entry name" value="Porins"/>
    <property type="match status" value="1"/>
</dbReference>
<dbReference type="EMBL" id="JAKNCT010000001">
    <property type="protein sequence ID" value="MCG5029980.1"/>
    <property type="molecule type" value="Genomic_DNA"/>
</dbReference>
<keyword evidence="6 11" id="KW-0732">Signal</keyword>
<organism evidence="13 14">
    <name type="scientific">Mesosutterella porci</name>
    <dbReference type="NCBI Taxonomy" id="2915351"/>
    <lineage>
        <taxon>Bacteria</taxon>
        <taxon>Pseudomonadati</taxon>
        <taxon>Pseudomonadota</taxon>
        <taxon>Betaproteobacteria</taxon>
        <taxon>Burkholderiales</taxon>
        <taxon>Sutterellaceae</taxon>
        <taxon>Mesosutterella</taxon>
    </lineage>
</organism>
<dbReference type="Pfam" id="PF13609">
    <property type="entry name" value="Porin_4"/>
    <property type="match status" value="1"/>
</dbReference>
<evidence type="ECO:0000256" key="11">
    <source>
        <dbReference type="SAM" id="SignalP"/>
    </source>
</evidence>
<keyword evidence="10" id="KW-0998">Cell outer membrane</keyword>
<keyword evidence="3" id="KW-0813">Transport</keyword>
<accession>A0ABS9MMY5</accession>
<evidence type="ECO:0000256" key="2">
    <source>
        <dbReference type="ARBA" id="ARBA00011233"/>
    </source>
</evidence>
<keyword evidence="8" id="KW-0626">Porin</keyword>
<keyword evidence="5" id="KW-0812">Transmembrane</keyword>
<name>A0ABS9MMY5_9BURK</name>
<evidence type="ECO:0000256" key="5">
    <source>
        <dbReference type="ARBA" id="ARBA00022692"/>
    </source>
</evidence>
<dbReference type="PANTHER" id="PTHR34501">
    <property type="entry name" value="PROTEIN YDDL-RELATED"/>
    <property type="match status" value="1"/>
</dbReference>
<feature type="chain" id="PRO_5047096034" evidence="11">
    <location>
        <begin position="23"/>
        <end position="382"/>
    </location>
</feature>
<dbReference type="Gene3D" id="2.40.160.10">
    <property type="entry name" value="Porin"/>
    <property type="match status" value="1"/>
</dbReference>
<keyword evidence="9" id="KW-0472">Membrane</keyword>